<evidence type="ECO:0000313" key="12">
    <source>
        <dbReference type="Proteomes" id="UP000535890"/>
    </source>
</evidence>
<keyword evidence="4 11" id="KW-0808">Transferase</keyword>
<feature type="domain" description="Putative mannosyltransferase YkcA/B-like C-terminal" evidence="10">
    <location>
        <begin position="494"/>
        <end position="555"/>
    </location>
</feature>
<feature type="domain" description="Glycosyltransferase RgtA/B/C/D-like" evidence="9">
    <location>
        <begin position="67"/>
        <end position="225"/>
    </location>
</feature>
<gene>
    <name evidence="11" type="ORF">BJ983_005234</name>
</gene>
<feature type="transmembrane region" description="Helical" evidence="8">
    <location>
        <begin position="355"/>
        <end position="377"/>
    </location>
</feature>
<dbReference type="RefSeq" id="WP_179796489.1">
    <property type="nucleotide sequence ID" value="NZ_BAABHP010000022.1"/>
</dbReference>
<feature type="transmembrane region" description="Helical" evidence="8">
    <location>
        <begin position="9"/>
        <end position="30"/>
    </location>
</feature>
<dbReference type="GO" id="GO:0005886">
    <property type="term" value="C:plasma membrane"/>
    <property type="evidence" value="ECO:0007669"/>
    <property type="project" value="UniProtKB-SubCell"/>
</dbReference>
<feature type="transmembrane region" description="Helical" evidence="8">
    <location>
        <begin position="411"/>
        <end position="430"/>
    </location>
</feature>
<keyword evidence="2" id="KW-1003">Cell membrane</keyword>
<dbReference type="InterPro" id="IPR038731">
    <property type="entry name" value="RgtA/B/C-like"/>
</dbReference>
<evidence type="ECO:0000256" key="6">
    <source>
        <dbReference type="ARBA" id="ARBA00022989"/>
    </source>
</evidence>
<feature type="transmembrane region" description="Helical" evidence="8">
    <location>
        <begin position="332"/>
        <end position="349"/>
    </location>
</feature>
<dbReference type="PANTHER" id="PTHR33908">
    <property type="entry name" value="MANNOSYLTRANSFERASE YKCB-RELATED"/>
    <property type="match status" value="1"/>
</dbReference>
<dbReference type="GO" id="GO:0010041">
    <property type="term" value="P:response to iron(III) ion"/>
    <property type="evidence" value="ECO:0007669"/>
    <property type="project" value="TreeGrafter"/>
</dbReference>
<proteinExistence type="predicted"/>
<comment type="subcellular location">
    <subcellularLocation>
        <location evidence="1">Cell membrane</location>
        <topology evidence="1">Multi-pass membrane protein</topology>
    </subcellularLocation>
</comment>
<sequence length="594" mass="60424">MRGERGTRTWWLGVGAATAFAVVAGAWGIARQPLEPYYAASVRSMAGSGHAFWFGAFDPAATLTMDKLPGAFWVQALVVAVAGPSTTAMVLPQVVAMALAVVVLAVAVRALTGSPAAGVVAAMVLAVSPAAVGVARGNVADPLMILLLVTAAWAVARALHTGRPTPWLAVAGLAVGLAFQAKMLAAWLVLPALAVAFLVAAPVPLGRRIAATAVGGVVTAVVSFAWIAAVSLVPAGQRPWVDGSTDDSELAQVFVYNGLGRLGAQNPLQELAGQGLALTAPGTGAEGPSIARLLVGDLGRSTGWLAPAALLALVVGLWAVRRSPRTDPRRAAYLLFGLWLLVYGVAFSAGAVVNVYYVATLAPAIAGLLGTAFAHLLEVRGGAGARLAAGAAVVVTIAYSAVLVLRSEHPVVTPVVVAVLLGVGAVGLVATARRGALVTALVAVLVLPVAATGWLLALGGGAFDTPYESVREIRAVRVLLVAAPRLAAGTLPGLERSRAGAPDLMAVQSAAVASVFAAPTGDEVLPIGGFTGIGPTPTLDQLRADIAAGRFHVVLSFPSTDPRFVWVAEHCRAQRSLDPTFQVHVCVPADATRP</sequence>
<keyword evidence="5 8" id="KW-0812">Transmembrane</keyword>
<evidence type="ECO:0000256" key="4">
    <source>
        <dbReference type="ARBA" id="ARBA00022679"/>
    </source>
</evidence>
<evidence type="ECO:0000313" key="11">
    <source>
        <dbReference type="EMBL" id="NYD39132.1"/>
    </source>
</evidence>
<feature type="transmembrane region" description="Helical" evidence="8">
    <location>
        <begin position="384"/>
        <end position="405"/>
    </location>
</feature>
<dbReference type="InterPro" id="IPR056785">
    <property type="entry name" value="YkcA/B-like_C"/>
</dbReference>
<dbReference type="PANTHER" id="PTHR33908:SF3">
    <property type="entry name" value="UNDECAPRENYL PHOSPHATE-ALPHA-4-AMINO-4-DEOXY-L-ARABINOSE ARABINOSYL TRANSFERASE"/>
    <property type="match status" value="1"/>
</dbReference>
<reference evidence="11 12" key="1">
    <citation type="submission" date="2020-07" db="EMBL/GenBank/DDBJ databases">
        <title>Sequencing the genomes of 1000 actinobacteria strains.</title>
        <authorList>
            <person name="Klenk H.-P."/>
        </authorList>
    </citation>
    <scope>NUCLEOTIDE SEQUENCE [LARGE SCALE GENOMIC DNA]</scope>
    <source>
        <strain evidence="11 12">DSM 45772</strain>
    </source>
</reference>
<feature type="transmembrane region" description="Helical" evidence="8">
    <location>
        <begin position="97"/>
        <end position="127"/>
    </location>
</feature>
<dbReference type="InterPro" id="IPR050297">
    <property type="entry name" value="LipidA_mod_glycosyltrf_83"/>
</dbReference>
<dbReference type="GO" id="GO:0016763">
    <property type="term" value="F:pentosyltransferase activity"/>
    <property type="evidence" value="ECO:0007669"/>
    <property type="project" value="TreeGrafter"/>
</dbReference>
<evidence type="ECO:0000256" key="5">
    <source>
        <dbReference type="ARBA" id="ARBA00022692"/>
    </source>
</evidence>
<feature type="transmembrane region" description="Helical" evidence="8">
    <location>
        <begin position="302"/>
        <end position="320"/>
    </location>
</feature>
<evidence type="ECO:0000256" key="2">
    <source>
        <dbReference type="ARBA" id="ARBA00022475"/>
    </source>
</evidence>
<feature type="transmembrane region" description="Helical" evidence="8">
    <location>
        <begin position="437"/>
        <end position="463"/>
    </location>
</feature>
<keyword evidence="12" id="KW-1185">Reference proteome</keyword>
<evidence type="ECO:0000259" key="9">
    <source>
        <dbReference type="Pfam" id="PF13231"/>
    </source>
</evidence>
<dbReference type="EMBL" id="JACCBN010000001">
    <property type="protein sequence ID" value="NYD39132.1"/>
    <property type="molecule type" value="Genomic_DNA"/>
</dbReference>
<evidence type="ECO:0000256" key="7">
    <source>
        <dbReference type="ARBA" id="ARBA00023136"/>
    </source>
</evidence>
<name>A0A7Y9E149_9PSEU</name>
<dbReference type="AlphaFoldDB" id="A0A7Y9E149"/>
<protein>
    <submittedName>
        <fullName evidence="11">4-amino-4-deoxy-L-arabinose transferase-like glycosyltransferase</fullName>
    </submittedName>
</protein>
<organism evidence="11 12">
    <name type="scientific">Actinomycetospora corticicola</name>
    <dbReference type="NCBI Taxonomy" id="663602"/>
    <lineage>
        <taxon>Bacteria</taxon>
        <taxon>Bacillati</taxon>
        <taxon>Actinomycetota</taxon>
        <taxon>Actinomycetes</taxon>
        <taxon>Pseudonocardiales</taxon>
        <taxon>Pseudonocardiaceae</taxon>
        <taxon>Actinomycetospora</taxon>
    </lineage>
</organism>
<evidence type="ECO:0000256" key="3">
    <source>
        <dbReference type="ARBA" id="ARBA00022676"/>
    </source>
</evidence>
<feature type="transmembrane region" description="Helical" evidence="8">
    <location>
        <begin position="168"/>
        <end position="201"/>
    </location>
</feature>
<dbReference type="Pfam" id="PF24878">
    <property type="entry name" value="YkcB_C"/>
    <property type="match status" value="1"/>
</dbReference>
<comment type="caution">
    <text evidence="11">The sequence shown here is derived from an EMBL/GenBank/DDBJ whole genome shotgun (WGS) entry which is preliminary data.</text>
</comment>
<keyword evidence="6 8" id="KW-1133">Transmembrane helix</keyword>
<evidence type="ECO:0000256" key="1">
    <source>
        <dbReference type="ARBA" id="ARBA00004651"/>
    </source>
</evidence>
<dbReference type="Proteomes" id="UP000535890">
    <property type="component" value="Unassembled WGS sequence"/>
</dbReference>
<feature type="transmembrane region" description="Helical" evidence="8">
    <location>
        <begin position="213"/>
        <end position="233"/>
    </location>
</feature>
<evidence type="ECO:0000259" key="10">
    <source>
        <dbReference type="Pfam" id="PF24878"/>
    </source>
</evidence>
<dbReference type="Pfam" id="PF13231">
    <property type="entry name" value="PMT_2"/>
    <property type="match status" value="1"/>
</dbReference>
<keyword evidence="3" id="KW-0328">Glycosyltransferase</keyword>
<accession>A0A7Y9E149</accession>
<dbReference type="GO" id="GO:0009103">
    <property type="term" value="P:lipopolysaccharide biosynthetic process"/>
    <property type="evidence" value="ECO:0007669"/>
    <property type="project" value="UniProtKB-ARBA"/>
</dbReference>
<keyword evidence="7 8" id="KW-0472">Membrane</keyword>
<evidence type="ECO:0000256" key="8">
    <source>
        <dbReference type="SAM" id="Phobius"/>
    </source>
</evidence>